<organism evidence="5 6">
    <name type="scientific">Craurococcus roseus</name>
    <dbReference type="NCBI Taxonomy" id="77585"/>
    <lineage>
        <taxon>Bacteria</taxon>
        <taxon>Pseudomonadati</taxon>
        <taxon>Pseudomonadota</taxon>
        <taxon>Alphaproteobacteria</taxon>
        <taxon>Acetobacterales</taxon>
        <taxon>Acetobacteraceae</taxon>
        <taxon>Craurococcus</taxon>
    </lineage>
</organism>
<keyword evidence="3" id="KW-0472">Membrane</keyword>
<evidence type="ECO:0000256" key="1">
    <source>
        <dbReference type="ARBA" id="ARBA00004370"/>
    </source>
</evidence>
<reference evidence="6" key="1">
    <citation type="journal article" date="2019" name="Int. J. Syst. Evol. Microbiol.">
        <title>The Global Catalogue of Microorganisms (GCM) 10K type strain sequencing project: providing services to taxonomists for standard genome sequencing and annotation.</title>
        <authorList>
            <consortium name="The Broad Institute Genomics Platform"/>
            <consortium name="The Broad Institute Genome Sequencing Center for Infectious Disease"/>
            <person name="Wu L."/>
            <person name="Ma J."/>
        </authorList>
    </citation>
    <scope>NUCLEOTIDE SEQUENCE [LARGE SCALE GENOMIC DNA]</scope>
    <source>
        <strain evidence="6">JCM 9933</strain>
    </source>
</reference>
<dbReference type="Gene3D" id="2.40.160.50">
    <property type="entry name" value="membrane protein fhac: a member of the omp85/tpsb transporter family"/>
    <property type="match status" value="1"/>
</dbReference>
<dbReference type="Proteomes" id="UP001501588">
    <property type="component" value="Unassembled WGS sequence"/>
</dbReference>
<name>A0ABP3QHD8_9PROT</name>
<evidence type="ECO:0000313" key="6">
    <source>
        <dbReference type="Proteomes" id="UP001501588"/>
    </source>
</evidence>
<sequence>MGFPVWPIPLPGNFRRDEAFWYVLRTTKALSLCLCLLIGAASSQESPGEPPPLKYSVEIGESGDSGADTAIGAVSQLVQLREQAPTGPLGVINRARADQDRFLRALESEGYWGGTARVTIAGLPLDAPDLLERLERLALGDGSVPVVVSIDKGELYRIGSVSVRSVTPEGAAAAAAAAEGLALRVGDPARAEPVLTAERRLLDRLLAAGHPLATVAGRETVVNHDRRQMDVAWRLAPGPAARFAPPEVEGAERVSTRFLERYAAGRLADEPYSPDRLERARRGMLALGPFAAVRARAADRLDESGRLPTTFTVSERPRHAIGFSAAYETNFGPSVRTYWEHRNLFGGAQRLRVEAEVARIGTDGAISQMTYRGGVTYRDPGLFGRDLTLVANLFILRERLNAYDRDAIGGSVLFEQRLSERLFVQAGPTVDVGSSGPSDGSLTAYQIAGVTFGGRYDGTDSLLDPSRGWRLNGALTPSWSFSTDAPFAPLRATSSAYLDVLGDRRTIFAVRGTLGSLMGAQLGDVPRHIRFYAGGGGSVRGYDYQSIGPRDERNRPSGGASLLEASAELRQRVWGDIGAVAFVDAGTVGTGSAPDTSNLRVGAGFGLRYHTPIGPIRADIGVPLVKQRDSSNFGLYVGIGQAF</sequence>
<comment type="caution">
    <text evidence="5">The sequence shown here is derived from an EMBL/GenBank/DDBJ whole genome shotgun (WGS) entry which is preliminary data.</text>
</comment>
<dbReference type="Pfam" id="PF01103">
    <property type="entry name" value="Omp85"/>
    <property type="match status" value="1"/>
</dbReference>
<dbReference type="InterPro" id="IPR039910">
    <property type="entry name" value="D15-like"/>
</dbReference>
<dbReference type="PANTHER" id="PTHR12815:SF42">
    <property type="entry name" value="BACTERIAL SURFACE ANTIGEN (D15) DOMAIN-CONTAINING PROTEIN"/>
    <property type="match status" value="1"/>
</dbReference>
<evidence type="ECO:0000313" key="5">
    <source>
        <dbReference type="EMBL" id="GAA0587271.1"/>
    </source>
</evidence>
<proteinExistence type="predicted"/>
<dbReference type="EMBL" id="BAAAFZ010000038">
    <property type="protein sequence ID" value="GAA0587271.1"/>
    <property type="molecule type" value="Genomic_DNA"/>
</dbReference>
<gene>
    <name evidence="5" type="ORF">GCM10009416_27200</name>
</gene>
<evidence type="ECO:0000259" key="4">
    <source>
        <dbReference type="Pfam" id="PF01103"/>
    </source>
</evidence>
<keyword evidence="2" id="KW-0812">Transmembrane</keyword>
<keyword evidence="2" id="KW-1134">Transmembrane beta strand</keyword>
<keyword evidence="6" id="KW-1185">Reference proteome</keyword>
<accession>A0ABP3QHD8</accession>
<evidence type="ECO:0000256" key="3">
    <source>
        <dbReference type="ARBA" id="ARBA00023136"/>
    </source>
</evidence>
<dbReference type="InterPro" id="IPR000184">
    <property type="entry name" value="Bac_surfAg_D15"/>
</dbReference>
<evidence type="ECO:0000256" key="2">
    <source>
        <dbReference type="ARBA" id="ARBA00022452"/>
    </source>
</evidence>
<comment type="subcellular location">
    <subcellularLocation>
        <location evidence="1">Membrane</location>
    </subcellularLocation>
</comment>
<dbReference type="PANTHER" id="PTHR12815">
    <property type="entry name" value="SORTING AND ASSEMBLY MACHINERY SAMM50 PROTEIN FAMILY MEMBER"/>
    <property type="match status" value="1"/>
</dbReference>
<protein>
    <submittedName>
        <fullName evidence="5">Autotransporter assembly complex family protein</fullName>
    </submittedName>
</protein>
<feature type="domain" description="Bacterial surface antigen (D15)" evidence="4">
    <location>
        <begin position="343"/>
        <end position="643"/>
    </location>
</feature>